<dbReference type="Pfam" id="PF04672">
    <property type="entry name" value="Methyltransf_19"/>
    <property type="match status" value="1"/>
</dbReference>
<name>A0A917VIE1_9ACTN</name>
<dbReference type="Proteomes" id="UP000645217">
    <property type="component" value="Unassembled WGS sequence"/>
</dbReference>
<dbReference type="SUPFAM" id="SSF53335">
    <property type="entry name" value="S-adenosyl-L-methionine-dependent methyltransferases"/>
    <property type="match status" value="1"/>
</dbReference>
<keyword evidence="2" id="KW-1185">Reference proteome</keyword>
<gene>
    <name evidence="1" type="ORF">GCM10007964_25770</name>
</gene>
<evidence type="ECO:0008006" key="3">
    <source>
        <dbReference type="Google" id="ProtNLM"/>
    </source>
</evidence>
<proteinExistence type="predicted"/>
<reference evidence="1" key="1">
    <citation type="journal article" date="2014" name="Int. J. Syst. Evol. Microbiol.">
        <title>Complete genome sequence of Corynebacterium casei LMG S-19264T (=DSM 44701T), isolated from a smear-ripened cheese.</title>
        <authorList>
            <consortium name="US DOE Joint Genome Institute (JGI-PGF)"/>
            <person name="Walter F."/>
            <person name="Albersmeier A."/>
            <person name="Kalinowski J."/>
            <person name="Ruckert C."/>
        </authorList>
    </citation>
    <scope>NUCLEOTIDE SEQUENCE</scope>
    <source>
        <strain evidence="1">JCM 13064</strain>
    </source>
</reference>
<sequence>MGGAPREGRYNGGGGFVRDLARPLTPEEAANLWNRPSAAGVYAALLGQDKDAMFKERELAATLMAITPGITNMVEQNRAFLRRAVIALAAEQGVRQFLDIGSGLPTGDNVHQVAQRVAPGSTTVYVDNDRRVVAHGHAHLATDDRTHFLCHDLRHPGELLHVLSTQRLLDFDRPVALFLVAVLHLIGDADEPEVIVDTLMAALPSGSFLVLSHALDGPTLRRAAQAYREAGVAGTEAALRAEEQVARFFSGLEILEPGLVPVPAWRPEIEGMPQPLGRLPVLGGVGLKP</sequence>
<reference evidence="1" key="2">
    <citation type="submission" date="2020-09" db="EMBL/GenBank/DDBJ databases">
        <authorList>
            <person name="Sun Q."/>
            <person name="Ohkuma M."/>
        </authorList>
    </citation>
    <scope>NUCLEOTIDE SEQUENCE</scope>
    <source>
        <strain evidence="1">JCM 13064</strain>
    </source>
</reference>
<dbReference type="InterPro" id="IPR029063">
    <property type="entry name" value="SAM-dependent_MTases_sf"/>
</dbReference>
<dbReference type="InterPro" id="IPR006764">
    <property type="entry name" value="SAM_dep_MeTrfase_SAV2177_type"/>
</dbReference>
<protein>
    <recommendedName>
        <fullName evidence="3">S-adenosyl methyltransferase</fullName>
    </recommendedName>
</protein>
<dbReference type="AlphaFoldDB" id="A0A917VIE1"/>
<organism evidence="1 2">
    <name type="scientific">Sphaerisporangium melleum</name>
    <dbReference type="NCBI Taxonomy" id="321316"/>
    <lineage>
        <taxon>Bacteria</taxon>
        <taxon>Bacillati</taxon>
        <taxon>Actinomycetota</taxon>
        <taxon>Actinomycetes</taxon>
        <taxon>Streptosporangiales</taxon>
        <taxon>Streptosporangiaceae</taxon>
        <taxon>Sphaerisporangium</taxon>
    </lineage>
</organism>
<evidence type="ECO:0000313" key="1">
    <source>
        <dbReference type="EMBL" id="GGK81947.1"/>
    </source>
</evidence>
<evidence type="ECO:0000313" key="2">
    <source>
        <dbReference type="Proteomes" id="UP000645217"/>
    </source>
</evidence>
<accession>A0A917VIE1</accession>
<dbReference type="Gene3D" id="3.40.50.150">
    <property type="entry name" value="Vaccinia Virus protein VP39"/>
    <property type="match status" value="1"/>
</dbReference>
<dbReference type="PIRSF" id="PIRSF017393">
    <property type="entry name" value="MTase_SAV2177"/>
    <property type="match status" value="1"/>
</dbReference>
<comment type="caution">
    <text evidence="1">The sequence shown here is derived from an EMBL/GenBank/DDBJ whole genome shotgun (WGS) entry which is preliminary data.</text>
</comment>
<dbReference type="EMBL" id="BMNT01000012">
    <property type="protein sequence ID" value="GGK81947.1"/>
    <property type="molecule type" value="Genomic_DNA"/>
</dbReference>